<organism evidence="2 3">
    <name type="scientific">Blattamonas nauphoetae</name>
    <dbReference type="NCBI Taxonomy" id="2049346"/>
    <lineage>
        <taxon>Eukaryota</taxon>
        <taxon>Metamonada</taxon>
        <taxon>Preaxostyla</taxon>
        <taxon>Oxymonadida</taxon>
        <taxon>Blattamonas</taxon>
    </lineage>
</organism>
<accession>A0ABQ9YB33</accession>
<dbReference type="EMBL" id="JARBJD010000020">
    <property type="protein sequence ID" value="KAK2960876.1"/>
    <property type="molecule type" value="Genomic_DNA"/>
</dbReference>
<dbReference type="Proteomes" id="UP001281761">
    <property type="component" value="Unassembled WGS sequence"/>
</dbReference>
<feature type="compositionally biased region" description="Low complexity" evidence="1">
    <location>
        <begin position="89"/>
        <end position="102"/>
    </location>
</feature>
<evidence type="ECO:0000313" key="3">
    <source>
        <dbReference type="Proteomes" id="UP001281761"/>
    </source>
</evidence>
<keyword evidence="3" id="KW-1185">Reference proteome</keyword>
<gene>
    <name evidence="2" type="ORF">BLNAU_4273</name>
</gene>
<feature type="region of interest" description="Disordered" evidence="1">
    <location>
        <begin position="217"/>
        <end position="281"/>
    </location>
</feature>
<feature type="compositionally biased region" description="Pro residues" evidence="1">
    <location>
        <begin position="221"/>
        <end position="232"/>
    </location>
</feature>
<protein>
    <submittedName>
        <fullName evidence="2">Uncharacterized protein</fullName>
    </submittedName>
</protein>
<evidence type="ECO:0000256" key="1">
    <source>
        <dbReference type="SAM" id="MobiDB-lite"/>
    </source>
</evidence>
<proteinExistence type="predicted"/>
<name>A0ABQ9YB33_9EUKA</name>
<feature type="compositionally biased region" description="Pro residues" evidence="1">
    <location>
        <begin position="249"/>
        <end position="264"/>
    </location>
</feature>
<comment type="caution">
    <text evidence="2">The sequence shown here is derived from an EMBL/GenBank/DDBJ whole genome shotgun (WGS) entry which is preliminary data.</text>
</comment>
<evidence type="ECO:0000313" key="2">
    <source>
        <dbReference type="EMBL" id="KAK2960876.1"/>
    </source>
</evidence>
<reference evidence="2 3" key="1">
    <citation type="journal article" date="2022" name="bioRxiv">
        <title>Genomics of Preaxostyla Flagellates Illuminates Evolutionary Transitions and the Path Towards Mitochondrial Loss.</title>
        <authorList>
            <person name="Novak L.V.F."/>
            <person name="Treitli S.C."/>
            <person name="Pyrih J."/>
            <person name="Halakuc P."/>
            <person name="Pipaliya S.V."/>
            <person name="Vacek V."/>
            <person name="Brzon O."/>
            <person name="Soukal P."/>
            <person name="Eme L."/>
            <person name="Dacks J.B."/>
            <person name="Karnkowska A."/>
            <person name="Elias M."/>
            <person name="Hampl V."/>
        </authorList>
    </citation>
    <scope>NUCLEOTIDE SEQUENCE [LARGE SCALE GENOMIC DNA]</scope>
    <source>
        <strain evidence="2">NAU3</strain>
        <tissue evidence="2">Gut</tissue>
    </source>
</reference>
<feature type="region of interest" description="Disordered" evidence="1">
    <location>
        <begin position="81"/>
        <end position="129"/>
    </location>
</feature>
<sequence>MRPQDDIKSWWTDTPLELTDFTGEQLTNLSYLSDNPRDFYDTFVVPNRMEDFSSYAVQALNTTEDYAKQFTTTVFDTFRRKYSTPPSVPHSRVTPTSSHSTPRPSPNFQSSSPPLSFHSPPPSFSSQIYQSYMNPSKTLSNQPQTFNNQEIQKQYSSLLLQQIQDEITNFSEPSPSGINDMLSEMNTLVQGVSSSLSKNVNLLRSINADVRSYNVTQSIPSPAPANFPPPQAPMSQSYAQPPPRHRSPPTSPPPSSFPPKPQPKTPSSQLARPTRPAPERSQTRFQFTFMAHPRDPIAIVGMQTAVLLSKSRFTLLLSISPHASTTPTAPIFSIGWLLVAAGTDSVSVGIADVSHMAAYESALNESSYANQLPFVSFSNTGILTVKDKQTQITTPIQDGEIITIELNTLTHTLYFARKLKKLGEKTQIVVVAEVTNIPEQVRFILRFGKTGSAGTVTSCQSYPKSEFGSTSEAQSFSFT</sequence>